<organism evidence="4 5">
    <name type="scientific">Mycena maculata</name>
    <dbReference type="NCBI Taxonomy" id="230809"/>
    <lineage>
        <taxon>Eukaryota</taxon>
        <taxon>Fungi</taxon>
        <taxon>Dikarya</taxon>
        <taxon>Basidiomycota</taxon>
        <taxon>Agaricomycotina</taxon>
        <taxon>Agaricomycetes</taxon>
        <taxon>Agaricomycetidae</taxon>
        <taxon>Agaricales</taxon>
        <taxon>Marasmiineae</taxon>
        <taxon>Mycenaceae</taxon>
        <taxon>Mycena</taxon>
    </lineage>
</organism>
<dbReference type="InterPro" id="IPR001012">
    <property type="entry name" value="UBX_dom"/>
</dbReference>
<protein>
    <recommendedName>
        <fullName evidence="3">UBX domain-containing protein</fullName>
    </recommendedName>
</protein>
<dbReference type="Pfam" id="PF14555">
    <property type="entry name" value="UBA_4"/>
    <property type="match status" value="1"/>
</dbReference>
<dbReference type="InterPro" id="IPR050730">
    <property type="entry name" value="UBX_domain-protein"/>
</dbReference>
<dbReference type="GO" id="GO:0005783">
    <property type="term" value="C:endoplasmic reticulum"/>
    <property type="evidence" value="ECO:0007669"/>
    <property type="project" value="TreeGrafter"/>
</dbReference>
<feature type="region of interest" description="Disordered" evidence="2">
    <location>
        <begin position="290"/>
        <end position="320"/>
    </location>
</feature>
<dbReference type="GO" id="GO:0043130">
    <property type="term" value="F:ubiquitin binding"/>
    <property type="evidence" value="ECO:0007669"/>
    <property type="project" value="TreeGrafter"/>
</dbReference>
<feature type="region of interest" description="Disordered" evidence="2">
    <location>
        <begin position="338"/>
        <end position="410"/>
    </location>
</feature>
<feature type="domain" description="UBX" evidence="3">
    <location>
        <begin position="437"/>
        <end position="522"/>
    </location>
</feature>
<reference evidence="4" key="1">
    <citation type="submission" date="2023-03" db="EMBL/GenBank/DDBJ databases">
        <title>Massive genome expansion in bonnet fungi (Mycena s.s.) driven by repeated elements and novel gene families across ecological guilds.</title>
        <authorList>
            <consortium name="Lawrence Berkeley National Laboratory"/>
            <person name="Harder C.B."/>
            <person name="Miyauchi S."/>
            <person name="Viragh M."/>
            <person name="Kuo A."/>
            <person name="Thoen E."/>
            <person name="Andreopoulos B."/>
            <person name="Lu D."/>
            <person name="Skrede I."/>
            <person name="Drula E."/>
            <person name="Henrissat B."/>
            <person name="Morin E."/>
            <person name="Kohler A."/>
            <person name="Barry K."/>
            <person name="LaButti K."/>
            <person name="Morin E."/>
            <person name="Salamov A."/>
            <person name="Lipzen A."/>
            <person name="Mereny Z."/>
            <person name="Hegedus B."/>
            <person name="Baldrian P."/>
            <person name="Stursova M."/>
            <person name="Weitz H."/>
            <person name="Taylor A."/>
            <person name="Grigoriev I.V."/>
            <person name="Nagy L.G."/>
            <person name="Martin F."/>
            <person name="Kauserud H."/>
        </authorList>
    </citation>
    <scope>NUCLEOTIDE SEQUENCE</scope>
    <source>
        <strain evidence="4">CBHHK188m</strain>
    </source>
</reference>
<dbReference type="CDD" id="cd14273">
    <property type="entry name" value="UBA_TAP-C_like"/>
    <property type="match status" value="1"/>
</dbReference>
<dbReference type="Pfam" id="PF00789">
    <property type="entry name" value="UBX"/>
    <property type="match status" value="1"/>
</dbReference>
<dbReference type="Proteomes" id="UP001215280">
    <property type="component" value="Unassembled WGS sequence"/>
</dbReference>
<accession>A0AAD7IDY0</accession>
<evidence type="ECO:0000256" key="1">
    <source>
        <dbReference type="ARBA" id="ARBA00023054"/>
    </source>
</evidence>
<dbReference type="InterPro" id="IPR006577">
    <property type="entry name" value="UAS"/>
</dbReference>
<feature type="compositionally biased region" description="Low complexity" evidence="2">
    <location>
        <begin position="290"/>
        <end position="302"/>
    </location>
</feature>
<sequence>MSTDDTLTPSQATALAQLRDLTNGGDDEVAVSVLQSVDWDVERAAEVVFGGSTSAYPSTYTAPPSTGIEAFEIDDSEQGQSQPLAQHPNRRGNAGWSISNVLLFPLHLVTSLLRFLFGVLRIPIPRPFAFNINLFRPRTTRRPPRGDGGADRWLRELEEETGAVCFSVSASGVDSGVGEGSSNLTNRAGGEGRRVLPDFARGTYEDALRIAQREARVMCVVLVSEEHDDVLEFKRTTLTDPALVRLLHENNVLVWGGDVRDRDPHSAALKLQATTYPFVAFLALQPRRSLSTRSSDSSSTNTALTILSRHQGPPTSTTSPATLLAHLESTLLPRVTPFLGQLQAKEREREADRRMREEQDRRVREAERRDGERIGRLMKEEEDARRREQERREREANDARRHEQEREREEARRRERGVWRRWVRRALKEEGEGVGLEGDGEVRLAIRMPDGARVVRRFGGGRSLTALYAFVDAQLADAEGGEVSPNGHSPNEVERAMEEKIAEDASGADKWWGFRLVLAYPRSEIPWAPHSTVGEVQSLKGGGQLVVHIVETAAVNGNGDDGADEDGYVSEE</sequence>
<dbReference type="PROSITE" id="PS50033">
    <property type="entry name" value="UBX"/>
    <property type="match status" value="1"/>
</dbReference>
<dbReference type="Gene3D" id="1.10.8.10">
    <property type="entry name" value="DNA helicase RuvA subunit, C-terminal domain"/>
    <property type="match status" value="1"/>
</dbReference>
<dbReference type="SUPFAM" id="SSF54236">
    <property type="entry name" value="Ubiquitin-like"/>
    <property type="match status" value="1"/>
</dbReference>
<keyword evidence="1" id="KW-0175">Coiled coil</keyword>
<dbReference type="Gene3D" id="3.10.20.90">
    <property type="entry name" value="Phosphatidylinositol 3-kinase Catalytic Subunit, Chain A, domain 1"/>
    <property type="match status" value="1"/>
</dbReference>
<evidence type="ECO:0000313" key="5">
    <source>
        <dbReference type="Proteomes" id="UP001215280"/>
    </source>
</evidence>
<feature type="compositionally biased region" description="Basic and acidic residues" evidence="2">
    <location>
        <begin position="344"/>
        <end position="410"/>
    </location>
</feature>
<comment type="caution">
    <text evidence="4">The sequence shown here is derived from an EMBL/GenBank/DDBJ whole genome shotgun (WGS) entry which is preliminary data.</text>
</comment>
<gene>
    <name evidence="4" type="ORF">DFH07DRAFT_905360</name>
</gene>
<dbReference type="EMBL" id="JARJLG010000125">
    <property type="protein sequence ID" value="KAJ7740899.1"/>
    <property type="molecule type" value="Genomic_DNA"/>
</dbReference>
<evidence type="ECO:0000313" key="4">
    <source>
        <dbReference type="EMBL" id="KAJ7740899.1"/>
    </source>
</evidence>
<dbReference type="SUPFAM" id="SSF52833">
    <property type="entry name" value="Thioredoxin-like"/>
    <property type="match status" value="1"/>
</dbReference>
<dbReference type="InterPro" id="IPR029071">
    <property type="entry name" value="Ubiquitin-like_domsf"/>
</dbReference>
<proteinExistence type="predicted"/>
<keyword evidence="5" id="KW-1185">Reference proteome</keyword>
<name>A0AAD7IDY0_9AGAR</name>
<dbReference type="GO" id="GO:0036503">
    <property type="term" value="P:ERAD pathway"/>
    <property type="evidence" value="ECO:0007669"/>
    <property type="project" value="TreeGrafter"/>
</dbReference>
<dbReference type="Gene3D" id="3.40.30.10">
    <property type="entry name" value="Glutaredoxin"/>
    <property type="match status" value="1"/>
</dbReference>
<evidence type="ECO:0000259" key="3">
    <source>
        <dbReference type="PROSITE" id="PS50033"/>
    </source>
</evidence>
<dbReference type="SMART" id="SM00594">
    <property type="entry name" value="UAS"/>
    <property type="match status" value="1"/>
</dbReference>
<dbReference type="InterPro" id="IPR036249">
    <property type="entry name" value="Thioredoxin-like_sf"/>
</dbReference>
<evidence type="ECO:0000256" key="2">
    <source>
        <dbReference type="SAM" id="MobiDB-lite"/>
    </source>
</evidence>
<dbReference type="AlphaFoldDB" id="A0AAD7IDY0"/>
<dbReference type="PANTHER" id="PTHR23322">
    <property type="entry name" value="FAS-ASSOCIATED PROTEIN"/>
    <property type="match status" value="1"/>
</dbReference>
<dbReference type="PANTHER" id="PTHR23322:SF1">
    <property type="entry name" value="FAS-ASSOCIATED FACTOR 2"/>
    <property type="match status" value="1"/>
</dbReference>